<evidence type="ECO:0000256" key="4">
    <source>
        <dbReference type="ARBA" id="ARBA00023163"/>
    </source>
</evidence>
<evidence type="ECO:0000256" key="2">
    <source>
        <dbReference type="ARBA" id="ARBA00023015"/>
    </source>
</evidence>
<comment type="similarity">
    <text evidence="1">Belongs to the LysR transcriptional regulatory family.</text>
</comment>
<evidence type="ECO:0000256" key="1">
    <source>
        <dbReference type="ARBA" id="ARBA00009437"/>
    </source>
</evidence>
<evidence type="ECO:0000259" key="5">
    <source>
        <dbReference type="PROSITE" id="PS50931"/>
    </source>
</evidence>
<dbReference type="Gene3D" id="1.10.10.10">
    <property type="entry name" value="Winged helix-like DNA-binding domain superfamily/Winged helix DNA-binding domain"/>
    <property type="match status" value="1"/>
</dbReference>
<dbReference type="InterPro" id="IPR036388">
    <property type="entry name" value="WH-like_DNA-bd_sf"/>
</dbReference>
<dbReference type="EMBL" id="JBEPFB010000031">
    <property type="protein sequence ID" value="MER7379284.1"/>
    <property type="molecule type" value="Genomic_DNA"/>
</dbReference>
<gene>
    <name evidence="6" type="ORF">ABT384_42540</name>
</gene>
<keyword evidence="2" id="KW-0805">Transcription regulation</keyword>
<dbReference type="Pfam" id="PF03466">
    <property type="entry name" value="LysR_substrate"/>
    <property type="match status" value="1"/>
</dbReference>
<dbReference type="PROSITE" id="PS50931">
    <property type="entry name" value="HTH_LYSR"/>
    <property type="match status" value="1"/>
</dbReference>
<keyword evidence="3" id="KW-0238">DNA-binding</keyword>
<dbReference type="InterPro" id="IPR036390">
    <property type="entry name" value="WH_DNA-bd_sf"/>
</dbReference>
<proteinExistence type="inferred from homology"/>
<dbReference type="PRINTS" id="PR00039">
    <property type="entry name" value="HTHLYSR"/>
</dbReference>
<reference evidence="6 7" key="1">
    <citation type="submission" date="2024-06" db="EMBL/GenBank/DDBJ databases">
        <title>The Natural Products Discovery Center: Release of the First 8490 Sequenced Strains for Exploring Actinobacteria Biosynthetic Diversity.</title>
        <authorList>
            <person name="Kalkreuter E."/>
            <person name="Kautsar S.A."/>
            <person name="Yang D."/>
            <person name="Bader C.D."/>
            <person name="Teijaro C.N."/>
            <person name="Fluegel L."/>
            <person name="Davis C.M."/>
            <person name="Simpson J.R."/>
            <person name="Lauterbach L."/>
            <person name="Steele A.D."/>
            <person name="Gui C."/>
            <person name="Meng S."/>
            <person name="Li G."/>
            <person name="Viehrig K."/>
            <person name="Ye F."/>
            <person name="Su P."/>
            <person name="Kiefer A.F."/>
            <person name="Nichols A."/>
            <person name="Cepeda A.J."/>
            <person name="Yan W."/>
            <person name="Fan B."/>
            <person name="Jiang Y."/>
            <person name="Adhikari A."/>
            <person name="Zheng C.-J."/>
            <person name="Schuster L."/>
            <person name="Cowan T.M."/>
            <person name="Smanski M.J."/>
            <person name="Chevrette M.G."/>
            <person name="De Carvalho L.P.S."/>
            <person name="Shen B."/>
        </authorList>
    </citation>
    <scope>NUCLEOTIDE SEQUENCE [LARGE SCALE GENOMIC DNA]</scope>
    <source>
        <strain evidence="6 7">NPDC000155</strain>
    </source>
</reference>
<keyword evidence="7" id="KW-1185">Reference proteome</keyword>
<name>A0ABV1Y629_9ACTN</name>
<sequence length="303" mass="33696">MARTRNWDLNLLIPLEVLLTECSVTRAARRLFLTQPAMSNALSRLRQHFNDPLLVRDGRAMRRTARGEDLLLQVRQLLAQINQLAPGGFDPATAERRFSVMMSDFAAMVLMPAVLRAVAGYPGISLRVVPYQASYAAELEEGGIDLLLTIDEHLMSNHPTVPLLTADWVAITVVDNPLVGDELTLEDYTSLRHVVVRYDDGRITTMEESYVRRHAIDRPVAMYVPSFTHVPWVLPGTTCLGVVPGPVAEAVRSALKLRVLPVPIHIAPIRENMQWHSRTDDDAGAAWLRSVILEAAAEVMPLS</sequence>
<dbReference type="PANTHER" id="PTHR30118">
    <property type="entry name" value="HTH-TYPE TRANSCRIPTIONAL REGULATOR LEUO-RELATED"/>
    <property type="match status" value="1"/>
</dbReference>
<dbReference type="SUPFAM" id="SSF53850">
    <property type="entry name" value="Periplasmic binding protein-like II"/>
    <property type="match status" value="1"/>
</dbReference>
<dbReference type="Proteomes" id="UP001486207">
    <property type="component" value="Unassembled WGS sequence"/>
</dbReference>
<dbReference type="InterPro" id="IPR000847">
    <property type="entry name" value="LysR_HTH_N"/>
</dbReference>
<accession>A0ABV1Y629</accession>
<feature type="domain" description="HTH lysR-type" evidence="5">
    <location>
        <begin position="7"/>
        <end position="64"/>
    </location>
</feature>
<protein>
    <submittedName>
        <fullName evidence="6">LysR family transcriptional regulator</fullName>
    </submittedName>
</protein>
<evidence type="ECO:0000256" key="3">
    <source>
        <dbReference type="ARBA" id="ARBA00023125"/>
    </source>
</evidence>
<dbReference type="InterPro" id="IPR005119">
    <property type="entry name" value="LysR_subst-bd"/>
</dbReference>
<organism evidence="6 7">
    <name type="scientific">Streptomyces lanatus</name>
    <dbReference type="NCBI Taxonomy" id="66900"/>
    <lineage>
        <taxon>Bacteria</taxon>
        <taxon>Bacillati</taxon>
        <taxon>Actinomycetota</taxon>
        <taxon>Actinomycetes</taxon>
        <taxon>Kitasatosporales</taxon>
        <taxon>Streptomycetaceae</taxon>
        <taxon>Streptomyces</taxon>
    </lineage>
</organism>
<evidence type="ECO:0000313" key="6">
    <source>
        <dbReference type="EMBL" id="MER7379284.1"/>
    </source>
</evidence>
<keyword evidence="4" id="KW-0804">Transcription</keyword>
<dbReference type="RefSeq" id="WP_190075852.1">
    <property type="nucleotide sequence ID" value="NZ_BNBM01000029.1"/>
</dbReference>
<comment type="caution">
    <text evidence="6">The sequence shown here is derived from an EMBL/GenBank/DDBJ whole genome shotgun (WGS) entry which is preliminary data.</text>
</comment>
<dbReference type="Pfam" id="PF00126">
    <property type="entry name" value="HTH_1"/>
    <property type="match status" value="1"/>
</dbReference>
<evidence type="ECO:0000313" key="7">
    <source>
        <dbReference type="Proteomes" id="UP001486207"/>
    </source>
</evidence>
<dbReference type="Gene3D" id="3.40.190.10">
    <property type="entry name" value="Periplasmic binding protein-like II"/>
    <property type="match status" value="2"/>
</dbReference>
<dbReference type="SUPFAM" id="SSF46785">
    <property type="entry name" value="Winged helix' DNA-binding domain"/>
    <property type="match status" value="1"/>
</dbReference>
<dbReference type="PANTHER" id="PTHR30118:SF15">
    <property type="entry name" value="TRANSCRIPTIONAL REGULATORY PROTEIN"/>
    <property type="match status" value="1"/>
</dbReference>
<dbReference type="InterPro" id="IPR050389">
    <property type="entry name" value="LysR-type_TF"/>
</dbReference>